<reference evidence="14 15" key="1">
    <citation type="submission" date="2018-06" db="EMBL/GenBank/DDBJ databases">
        <authorList>
            <consortium name="Pathogen Informatics"/>
            <person name="Doyle S."/>
        </authorList>
    </citation>
    <scope>NUCLEOTIDE SEQUENCE [LARGE SCALE GENOMIC DNA]</scope>
    <source>
        <strain evidence="14 15">NCTC13316</strain>
    </source>
</reference>
<dbReference type="SUPFAM" id="SSF52156">
    <property type="entry name" value="Initiation factor IF2/eIF5b, domain 3"/>
    <property type="match status" value="1"/>
</dbReference>
<dbReference type="CDD" id="cd03692">
    <property type="entry name" value="mtIF2_IVc"/>
    <property type="match status" value="1"/>
</dbReference>
<keyword evidence="7 9" id="KW-0648">Protein biosynthesis</keyword>
<evidence type="ECO:0000256" key="11">
    <source>
        <dbReference type="RuleBase" id="RU000645"/>
    </source>
</evidence>
<dbReference type="GO" id="GO:0003924">
    <property type="term" value="F:GTPase activity"/>
    <property type="evidence" value="ECO:0007669"/>
    <property type="project" value="UniProtKB-UniRule"/>
</dbReference>
<evidence type="ECO:0000256" key="9">
    <source>
        <dbReference type="HAMAP-Rule" id="MF_00100"/>
    </source>
</evidence>
<dbReference type="PROSITE" id="PS51722">
    <property type="entry name" value="G_TR_2"/>
    <property type="match status" value="1"/>
</dbReference>
<feature type="compositionally biased region" description="Basic and acidic residues" evidence="12">
    <location>
        <begin position="229"/>
        <end position="242"/>
    </location>
</feature>
<dbReference type="Pfam" id="PF03144">
    <property type="entry name" value="GTP_EFTU_D2"/>
    <property type="match status" value="1"/>
</dbReference>
<dbReference type="InterPro" id="IPR005225">
    <property type="entry name" value="Small_GTP-bd"/>
</dbReference>
<sequence>MADVTVKQLAQVVGIPVERLLNQLQEAGLSFTNDVQTVNEDQKRILLNYLKSSGKRDIRTTPERFTLQRKSLTQIPQGNDIHKSKTVNVEFRKKKTYVKRSALPEQTPNEQLSANEGIQEQATDSLLEENLIIPTTEVEGNINETTSATSSEQAEAPDTSISEEEVKMPEAKEEQLASGEELEAETTSEHIDEINTTEELEQEDDLALKLFVKDPAIVAPKTEIEKGAKKKHFDYEESDKSEKKGKKKNKYQPPQIDDENAQVRFKRNKAKKRKGNEKSEKYREAEEALTHGFAMPTAPVIRDVVIPETITVAELAKRMSVKAAEVIKVMMGLGAMATINQVIDQDTAVIVVEEMGHRPKVLKEDAIEQDLGNTLTQGSNQEPRAPVVTIMGHVDHGKTSLLDYIRRTRVAAGEAGGITQHIGAYHVSTPKGNITFLDTPGHAAFTAMRARGAQATDIVILIVAGDDGVKPQTIEAVQHAKAAKVPMIVAVNKMDKPDVDPERVMNELSNYEVIPESWGGDTMFVNISAKTGLGVDDLLDSVLLQAEVLELKAHTDGAARGVVIESRLDKGRGPVATVLVQNGTLHKGDILLAGFQYGRVKALVSDNGSQIDSAGPSIPVEVLGLSAIPHAGDEAVVVTDEKKAREVALFRQGKFRDVKLARRQKSSIEGIFENMAMAETKVLGIVLKADMQGSVEAIADALVKLSNEEVKVQIVASGVGGITESDVHLAIASNAILIGFNVRADGGAKRLAEQESVSLHYYSVIYDIVDQVKSALSGMLAPQFKEEIIGIAEVRDVFRSPKLGAIAGCMVIEGTIKRNNPIRVLRDNVVIYEGTLESLRRFKDDVIEVRQGFECGIGVKNYNDVKAGDLIEVFETIEIKRDL</sequence>
<evidence type="ECO:0000313" key="14">
    <source>
        <dbReference type="EMBL" id="STX52752.1"/>
    </source>
</evidence>
<dbReference type="PANTHER" id="PTHR43381:SF5">
    <property type="entry name" value="TR-TYPE G DOMAIN-CONTAINING PROTEIN"/>
    <property type="match status" value="1"/>
</dbReference>
<dbReference type="InterPro" id="IPR015760">
    <property type="entry name" value="TIF_IF2"/>
</dbReference>
<comment type="function">
    <text evidence="9 10">One of the essential components for the initiation of protein synthesis. Protects formylmethionyl-tRNA from spontaneous hydrolysis and promotes its binding to the 30S ribosomal subunits. Also involved in the hydrolysis of GTP during the formation of the 70S ribosomal complex.</text>
</comment>
<dbReference type="GO" id="GO:0005829">
    <property type="term" value="C:cytosol"/>
    <property type="evidence" value="ECO:0007669"/>
    <property type="project" value="TreeGrafter"/>
</dbReference>
<gene>
    <name evidence="9 14" type="primary">infB</name>
    <name evidence="14" type="ORF">NCTC13316_02875</name>
</gene>
<feature type="binding site" evidence="9">
    <location>
        <begin position="492"/>
        <end position="495"/>
    </location>
    <ligand>
        <name>GTP</name>
        <dbReference type="ChEBI" id="CHEBI:37565"/>
    </ligand>
</feature>
<dbReference type="Pfam" id="PF11987">
    <property type="entry name" value="IF-2"/>
    <property type="match status" value="1"/>
</dbReference>
<dbReference type="GO" id="GO:0003743">
    <property type="term" value="F:translation initiation factor activity"/>
    <property type="evidence" value="ECO:0007669"/>
    <property type="project" value="UniProtKB-UniRule"/>
</dbReference>
<dbReference type="PANTHER" id="PTHR43381">
    <property type="entry name" value="TRANSLATION INITIATION FACTOR IF-2-RELATED"/>
    <property type="match status" value="1"/>
</dbReference>
<dbReference type="NCBIfam" id="TIGR00487">
    <property type="entry name" value="IF-2"/>
    <property type="match status" value="1"/>
</dbReference>
<dbReference type="Pfam" id="PF00009">
    <property type="entry name" value="GTP_EFTU"/>
    <property type="match status" value="1"/>
</dbReference>
<feature type="region of interest" description="Disordered" evidence="12">
    <location>
        <begin position="145"/>
        <end position="200"/>
    </location>
</feature>
<dbReference type="FunFam" id="2.40.30.10:FF:000007">
    <property type="entry name" value="Translation initiation factor IF-2"/>
    <property type="match status" value="1"/>
</dbReference>
<feature type="compositionally biased region" description="Basic and acidic residues" evidence="12">
    <location>
        <begin position="164"/>
        <end position="175"/>
    </location>
</feature>
<evidence type="ECO:0000313" key="15">
    <source>
        <dbReference type="Proteomes" id="UP000254794"/>
    </source>
</evidence>
<keyword evidence="15" id="KW-1185">Reference proteome</keyword>
<dbReference type="InterPro" id="IPR053905">
    <property type="entry name" value="EF-G-like_DII"/>
</dbReference>
<evidence type="ECO:0000256" key="4">
    <source>
        <dbReference type="ARBA" id="ARBA00022490"/>
    </source>
</evidence>
<dbReference type="Gene3D" id="3.40.50.10050">
    <property type="entry name" value="Translation initiation factor IF- 2, domain 3"/>
    <property type="match status" value="1"/>
</dbReference>
<dbReference type="Pfam" id="PF08364">
    <property type="entry name" value="IF2_assoc"/>
    <property type="match status" value="1"/>
</dbReference>
<keyword evidence="5 9" id="KW-0396">Initiation factor</keyword>
<dbReference type="SUPFAM" id="SSF46955">
    <property type="entry name" value="Putative DNA-binding domain"/>
    <property type="match status" value="1"/>
</dbReference>
<proteinExistence type="inferred from homology"/>
<dbReference type="InterPro" id="IPR009061">
    <property type="entry name" value="DNA-bd_dom_put_sf"/>
</dbReference>
<keyword evidence="6 9" id="KW-0547">Nucleotide-binding</keyword>
<dbReference type="NCBIfam" id="TIGR00231">
    <property type="entry name" value="small_GTP"/>
    <property type="match status" value="1"/>
</dbReference>
<accession>A0A378JX04</accession>
<organism evidence="14 15">
    <name type="scientific">Legionella busanensis</name>
    <dbReference type="NCBI Taxonomy" id="190655"/>
    <lineage>
        <taxon>Bacteria</taxon>
        <taxon>Pseudomonadati</taxon>
        <taxon>Pseudomonadota</taxon>
        <taxon>Gammaproteobacteria</taxon>
        <taxon>Legionellales</taxon>
        <taxon>Legionellaceae</taxon>
        <taxon>Legionella</taxon>
    </lineage>
</organism>
<dbReference type="InterPro" id="IPR000795">
    <property type="entry name" value="T_Tr_GTP-bd_dom"/>
</dbReference>
<dbReference type="OrthoDB" id="9811804at2"/>
<keyword evidence="8 9" id="KW-0342">GTP-binding</keyword>
<dbReference type="AlphaFoldDB" id="A0A378JX04"/>
<dbReference type="Gene3D" id="3.30.56.50">
    <property type="entry name" value="Putative DNA-binding domain, N-terminal subdomain of bacterial translation initiation factor IF2"/>
    <property type="match status" value="1"/>
</dbReference>
<keyword evidence="4 9" id="KW-0963">Cytoplasm</keyword>
<evidence type="ECO:0000256" key="8">
    <source>
        <dbReference type="ARBA" id="ARBA00023134"/>
    </source>
</evidence>
<evidence type="ECO:0000256" key="7">
    <source>
        <dbReference type="ARBA" id="ARBA00022917"/>
    </source>
</evidence>
<dbReference type="GO" id="GO:0005525">
    <property type="term" value="F:GTP binding"/>
    <property type="evidence" value="ECO:0007669"/>
    <property type="project" value="UniProtKB-KW"/>
</dbReference>
<dbReference type="Gene3D" id="3.40.50.300">
    <property type="entry name" value="P-loop containing nucleotide triphosphate hydrolases"/>
    <property type="match status" value="1"/>
</dbReference>
<evidence type="ECO:0000256" key="3">
    <source>
        <dbReference type="ARBA" id="ARBA00020675"/>
    </source>
</evidence>
<dbReference type="InterPro" id="IPR009000">
    <property type="entry name" value="Transl_B-barrel_sf"/>
</dbReference>
<dbReference type="Pfam" id="PF04760">
    <property type="entry name" value="IF2_N"/>
    <property type="match status" value="2"/>
</dbReference>
<dbReference type="InterPro" id="IPR036925">
    <property type="entry name" value="TIF_IF2_dom3_sf"/>
</dbReference>
<comment type="similarity">
    <text evidence="2 9 10">Belongs to the TRAFAC class translation factor GTPase superfamily. Classic translation factor GTPase family. IF-2 subfamily.</text>
</comment>
<dbReference type="Gene3D" id="2.40.30.10">
    <property type="entry name" value="Translation factors"/>
    <property type="match status" value="2"/>
</dbReference>
<dbReference type="InterPro" id="IPR000178">
    <property type="entry name" value="TF_IF2_bacterial-like"/>
</dbReference>
<evidence type="ECO:0000256" key="5">
    <source>
        <dbReference type="ARBA" id="ARBA00022540"/>
    </source>
</evidence>
<dbReference type="FunFam" id="3.40.50.10050:FF:000001">
    <property type="entry name" value="Translation initiation factor IF-2"/>
    <property type="match status" value="1"/>
</dbReference>
<evidence type="ECO:0000256" key="10">
    <source>
        <dbReference type="RuleBase" id="RU000644"/>
    </source>
</evidence>
<dbReference type="CDD" id="cd03702">
    <property type="entry name" value="IF2_mtIF2_II"/>
    <property type="match status" value="1"/>
</dbReference>
<name>A0A378JX04_9GAMM</name>
<dbReference type="InterPro" id="IPR013575">
    <property type="entry name" value="IF2_assoc_dom_bac"/>
</dbReference>
<dbReference type="FunFam" id="2.40.30.10:FF:000008">
    <property type="entry name" value="Translation initiation factor IF-2"/>
    <property type="match status" value="1"/>
</dbReference>
<evidence type="ECO:0000256" key="12">
    <source>
        <dbReference type="SAM" id="MobiDB-lite"/>
    </source>
</evidence>
<dbReference type="PROSITE" id="PS01176">
    <property type="entry name" value="IF2"/>
    <property type="match status" value="1"/>
</dbReference>
<feature type="binding site" evidence="9">
    <location>
        <begin position="438"/>
        <end position="442"/>
    </location>
    <ligand>
        <name>GTP</name>
        <dbReference type="ChEBI" id="CHEBI:37565"/>
    </ligand>
</feature>
<dbReference type="SUPFAM" id="SSF50447">
    <property type="entry name" value="Translation proteins"/>
    <property type="match status" value="2"/>
</dbReference>
<feature type="region of interest" description="Disordered" evidence="12">
    <location>
        <begin position="229"/>
        <end position="257"/>
    </location>
</feature>
<feature type="region of interest" description="G-domain" evidence="9">
    <location>
        <begin position="386"/>
        <end position="534"/>
    </location>
</feature>
<dbReference type="CDD" id="cd01887">
    <property type="entry name" value="IF2_eIF5B"/>
    <property type="match status" value="1"/>
</dbReference>
<dbReference type="FunFam" id="3.40.50.300:FF:000019">
    <property type="entry name" value="Translation initiation factor IF-2"/>
    <property type="match status" value="1"/>
</dbReference>
<feature type="binding site" evidence="9">
    <location>
        <begin position="392"/>
        <end position="399"/>
    </location>
    <ligand>
        <name>GTP</name>
        <dbReference type="ChEBI" id="CHEBI:37565"/>
    </ligand>
</feature>
<dbReference type="InterPro" id="IPR044145">
    <property type="entry name" value="IF2_II"/>
</dbReference>
<dbReference type="InterPro" id="IPR023115">
    <property type="entry name" value="TIF_IF2_dom3"/>
</dbReference>
<dbReference type="SUPFAM" id="SSF52540">
    <property type="entry name" value="P-loop containing nucleoside triphosphate hydrolases"/>
    <property type="match status" value="1"/>
</dbReference>
<evidence type="ECO:0000256" key="2">
    <source>
        <dbReference type="ARBA" id="ARBA00007733"/>
    </source>
</evidence>
<feature type="domain" description="Tr-type G" evidence="13">
    <location>
        <begin position="383"/>
        <end position="552"/>
    </location>
</feature>
<dbReference type="Pfam" id="PF22042">
    <property type="entry name" value="EF-G_D2"/>
    <property type="match status" value="1"/>
</dbReference>
<evidence type="ECO:0000256" key="1">
    <source>
        <dbReference type="ARBA" id="ARBA00004496"/>
    </source>
</evidence>
<dbReference type="InterPro" id="IPR004161">
    <property type="entry name" value="EFTu-like_2"/>
</dbReference>
<dbReference type="Proteomes" id="UP000254794">
    <property type="component" value="Unassembled WGS sequence"/>
</dbReference>
<dbReference type="HAMAP" id="MF_00100_B">
    <property type="entry name" value="IF_2_B"/>
    <property type="match status" value="1"/>
</dbReference>
<evidence type="ECO:0000256" key="6">
    <source>
        <dbReference type="ARBA" id="ARBA00022741"/>
    </source>
</evidence>
<protein>
    <recommendedName>
        <fullName evidence="3 9">Translation initiation factor IF-2</fullName>
    </recommendedName>
</protein>
<evidence type="ECO:0000259" key="13">
    <source>
        <dbReference type="PROSITE" id="PS51722"/>
    </source>
</evidence>
<dbReference type="InterPro" id="IPR006847">
    <property type="entry name" value="IF2_N"/>
</dbReference>
<comment type="subcellular location">
    <subcellularLocation>
        <location evidence="1 9 11">Cytoplasm</location>
    </subcellularLocation>
</comment>
<dbReference type="InterPro" id="IPR027417">
    <property type="entry name" value="P-loop_NTPase"/>
</dbReference>
<dbReference type="EMBL" id="UGOD01000001">
    <property type="protein sequence ID" value="STX52752.1"/>
    <property type="molecule type" value="Genomic_DNA"/>
</dbReference>